<dbReference type="STRING" id="68775.A0A5C3M111"/>
<evidence type="ECO:0000256" key="1">
    <source>
        <dbReference type="SAM" id="MobiDB-lite"/>
    </source>
</evidence>
<dbReference type="Proteomes" id="UP000308652">
    <property type="component" value="Unassembled WGS sequence"/>
</dbReference>
<gene>
    <name evidence="2" type="ORF">BDQ12DRAFT_83332</name>
</gene>
<name>A0A5C3M111_9AGAR</name>
<sequence length="1037" mass="115142">MDGSMQPPSHAEAFSNGKNQTLTENVIWNAGGSIIHIAVNQYHSLTKGKSTLLERTKDSTLDFTPEEVDIDDYDDCVEAQSSTSSESANESSGAEATEALSDRSNVRTNSTNTSMAAVSETTKRVESWVDSVQDADVSSPLESHEADAENHQSLNSSNGSRISLISSQEEKFSSPSPLSKCNSSCHSYIEQMLPLKHGYPLWLPEPDFNLPLEYRREGISIGDVGIITPDGGFDFLFNIWLSSTHSINPRDLPESFDSSTPPERKTYRQNYFFNPCSNISSGNVQSNVNWETSEIAFTCADKNEGALLSLPEGALREDLKNEGHLAEYISTNAECWYAYARNIAGRAIDRNSLYLVTGCMKSESWGIATYSSCLSEGNNVLKFGKSPLSRGPRYIWKQSNGATARSGPSPDSDMEVGHSGDPLQNQCLFLRGFKIALSEEAWKDLCDKTAGYIKTAYSSDDSPYIGGHHPTSSSSQSESSSSSSHQLPTQCQIGVNLDIYPSKNHLFHPSDITNNILLSEIPQARVAIAHDDEWCSVTDKDGIPAREEFSKRLRFTYRPTFDHGVARFVHNTHGDPTATDTPIYPKPCRLYDLRPKFARVAINSGLRPLCLFDRLAGHRKSVIDQTIAGRHALRIASDDNLQEMDGLSRDHRGEPGKRALIVLDPVLVDHRTRKAAFQKLHKHISDARKPSLLSCNIFIAPSGNRRHDFVTIGDVLAAIYEGLTEVRSPGGTLLLNVRYGKSEALHPEKSATDISVEAMFSALERMINVAAISAARPVLQRYLRATEDAQVLKNEIQAFISFATVWRASVADHNSKLSFKTKMDISAKRFQLDGKGSLSESFPALQNLSSNNDPLQKCTHFSNSGHMPLNFLPWNSSVQLPRSQKEEIDIAKLCLDFTSHGEPFKLDRSSGLSEARMLVSRQQPWRTTRDSANEQAAKIDEYSGYPEPENLNRFISHEGGGYWRKVLEHTNRAANVIFPSILKKRDANRLQQTEPGHQPQHDGSEYNLHRPDCGLDHFDMHNSLGAINRRRGTVRCA</sequence>
<feature type="compositionally biased region" description="Polar residues" evidence="1">
    <location>
        <begin position="106"/>
        <end position="120"/>
    </location>
</feature>
<protein>
    <submittedName>
        <fullName evidence="2">Uncharacterized protein</fullName>
    </submittedName>
</protein>
<feature type="compositionally biased region" description="Low complexity" evidence="1">
    <location>
        <begin position="78"/>
        <end position="99"/>
    </location>
</feature>
<keyword evidence="3" id="KW-1185">Reference proteome</keyword>
<feature type="compositionally biased region" description="Basic and acidic residues" evidence="1">
    <location>
        <begin position="999"/>
        <end position="1009"/>
    </location>
</feature>
<feature type="region of interest" description="Disordered" evidence="1">
    <location>
        <begin position="399"/>
        <end position="418"/>
    </location>
</feature>
<accession>A0A5C3M111</accession>
<feature type="region of interest" description="Disordered" evidence="1">
    <location>
        <begin position="463"/>
        <end position="487"/>
    </location>
</feature>
<organism evidence="2 3">
    <name type="scientific">Crucibulum laeve</name>
    <dbReference type="NCBI Taxonomy" id="68775"/>
    <lineage>
        <taxon>Eukaryota</taxon>
        <taxon>Fungi</taxon>
        <taxon>Dikarya</taxon>
        <taxon>Basidiomycota</taxon>
        <taxon>Agaricomycotina</taxon>
        <taxon>Agaricomycetes</taxon>
        <taxon>Agaricomycetidae</taxon>
        <taxon>Agaricales</taxon>
        <taxon>Agaricineae</taxon>
        <taxon>Nidulariaceae</taxon>
        <taxon>Crucibulum</taxon>
    </lineage>
</organism>
<feature type="region of interest" description="Disordered" evidence="1">
    <location>
        <begin position="988"/>
        <end position="1009"/>
    </location>
</feature>
<dbReference type="AlphaFoldDB" id="A0A5C3M111"/>
<feature type="compositionally biased region" description="Low complexity" evidence="1">
    <location>
        <begin position="472"/>
        <end position="484"/>
    </location>
</feature>
<evidence type="ECO:0000313" key="3">
    <source>
        <dbReference type="Proteomes" id="UP000308652"/>
    </source>
</evidence>
<reference evidence="2 3" key="1">
    <citation type="journal article" date="2019" name="Nat. Ecol. Evol.">
        <title>Megaphylogeny resolves global patterns of mushroom evolution.</title>
        <authorList>
            <person name="Varga T."/>
            <person name="Krizsan K."/>
            <person name="Foldi C."/>
            <person name="Dima B."/>
            <person name="Sanchez-Garcia M."/>
            <person name="Sanchez-Ramirez S."/>
            <person name="Szollosi G.J."/>
            <person name="Szarkandi J.G."/>
            <person name="Papp V."/>
            <person name="Albert L."/>
            <person name="Andreopoulos W."/>
            <person name="Angelini C."/>
            <person name="Antonin V."/>
            <person name="Barry K.W."/>
            <person name="Bougher N.L."/>
            <person name="Buchanan P."/>
            <person name="Buyck B."/>
            <person name="Bense V."/>
            <person name="Catcheside P."/>
            <person name="Chovatia M."/>
            <person name="Cooper J."/>
            <person name="Damon W."/>
            <person name="Desjardin D."/>
            <person name="Finy P."/>
            <person name="Geml J."/>
            <person name="Haridas S."/>
            <person name="Hughes K."/>
            <person name="Justo A."/>
            <person name="Karasinski D."/>
            <person name="Kautmanova I."/>
            <person name="Kiss B."/>
            <person name="Kocsube S."/>
            <person name="Kotiranta H."/>
            <person name="LaButti K.M."/>
            <person name="Lechner B.E."/>
            <person name="Liimatainen K."/>
            <person name="Lipzen A."/>
            <person name="Lukacs Z."/>
            <person name="Mihaltcheva S."/>
            <person name="Morgado L.N."/>
            <person name="Niskanen T."/>
            <person name="Noordeloos M.E."/>
            <person name="Ohm R.A."/>
            <person name="Ortiz-Santana B."/>
            <person name="Ovrebo C."/>
            <person name="Racz N."/>
            <person name="Riley R."/>
            <person name="Savchenko A."/>
            <person name="Shiryaev A."/>
            <person name="Soop K."/>
            <person name="Spirin V."/>
            <person name="Szebenyi C."/>
            <person name="Tomsovsky M."/>
            <person name="Tulloss R.E."/>
            <person name="Uehling J."/>
            <person name="Grigoriev I.V."/>
            <person name="Vagvolgyi C."/>
            <person name="Papp T."/>
            <person name="Martin F.M."/>
            <person name="Miettinen O."/>
            <person name="Hibbett D.S."/>
            <person name="Nagy L.G."/>
        </authorList>
    </citation>
    <scope>NUCLEOTIDE SEQUENCE [LARGE SCALE GENOMIC DNA]</scope>
    <source>
        <strain evidence="2 3">CBS 166.37</strain>
    </source>
</reference>
<evidence type="ECO:0000313" key="2">
    <source>
        <dbReference type="EMBL" id="TFK38870.1"/>
    </source>
</evidence>
<proteinExistence type="predicted"/>
<feature type="region of interest" description="Disordered" evidence="1">
    <location>
        <begin position="78"/>
        <end position="159"/>
    </location>
</feature>
<dbReference type="OrthoDB" id="3222453at2759"/>
<dbReference type="EMBL" id="ML213601">
    <property type="protein sequence ID" value="TFK38870.1"/>
    <property type="molecule type" value="Genomic_DNA"/>
</dbReference>